<dbReference type="GO" id="GO:0004591">
    <property type="term" value="F:oxoglutarate dehydrogenase (succinyl-transferring) activity"/>
    <property type="evidence" value="ECO:0007669"/>
    <property type="project" value="UniProtKB-EC"/>
</dbReference>
<dbReference type="Pfam" id="PF16078">
    <property type="entry name" value="2-oxogl_dehyd_N"/>
    <property type="match status" value="1"/>
</dbReference>
<dbReference type="InterPro" id="IPR042179">
    <property type="entry name" value="KGD_C_sf"/>
</dbReference>
<proteinExistence type="inferred from homology"/>
<dbReference type="GO" id="GO:0045252">
    <property type="term" value="C:oxoglutarate dehydrogenase complex"/>
    <property type="evidence" value="ECO:0007669"/>
    <property type="project" value="TreeGrafter"/>
</dbReference>
<evidence type="ECO:0000256" key="10">
    <source>
        <dbReference type="ARBA" id="ARBA00030680"/>
    </source>
</evidence>
<comment type="cofactor">
    <cofactor evidence="1">
        <name>thiamine diphosphate</name>
        <dbReference type="ChEBI" id="CHEBI:58937"/>
    </cofactor>
</comment>
<evidence type="ECO:0000256" key="8">
    <source>
        <dbReference type="ARBA" id="ARBA00023052"/>
    </source>
</evidence>
<dbReference type="Proteomes" id="UP000664414">
    <property type="component" value="Unassembled WGS sequence"/>
</dbReference>
<evidence type="ECO:0000256" key="3">
    <source>
        <dbReference type="ARBA" id="ARBA00006936"/>
    </source>
</evidence>
<dbReference type="GO" id="GO:0030976">
    <property type="term" value="F:thiamine pyrophosphate binding"/>
    <property type="evidence" value="ECO:0007669"/>
    <property type="project" value="InterPro"/>
</dbReference>
<dbReference type="Pfam" id="PF02779">
    <property type="entry name" value="Transket_pyr"/>
    <property type="match status" value="1"/>
</dbReference>
<comment type="function">
    <text evidence="2">E1 component of the 2-oxoglutarate dehydrogenase (OGDH) complex which catalyzes the decarboxylation of 2-oxoglutarate, the first step in the conversion of 2-oxoglutarate to succinyl-CoA and CO(2).</text>
</comment>
<evidence type="ECO:0000313" key="13">
    <source>
        <dbReference type="Proteomes" id="UP000664414"/>
    </source>
</evidence>
<accession>A0A8J7TT90</accession>
<dbReference type="Gene3D" id="3.40.50.12470">
    <property type="match status" value="1"/>
</dbReference>
<dbReference type="Gene3D" id="1.10.287.1150">
    <property type="entry name" value="TPP helical domain"/>
    <property type="match status" value="1"/>
</dbReference>
<evidence type="ECO:0000256" key="7">
    <source>
        <dbReference type="ARBA" id="ARBA00023002"/>
    </source>
</evidence>
<name>A0A8J7TT90_9PROT</name>
<keyword evidence="9" id="KW-0324">Glycolysis</keyword>
<organism evidence="12 13">
    <name type="scientific">Candidatus Paracaedimonas acanthamoebae</name>
    <dbReference type="NCBI Taxonomy" id="244581"/>
    <lineage>
        <taxon>Bacteria</taxon>
        <taxon>Pseudomonadati</taxon>
        <taxon>Pseudomonadota</taxon>
        <taxon>Alphaproteobacteria</taxon>
        <taxon>Holosporales</taxon>
        <taxon>Caedimonadaceae</taxon>
        <taxon>Candidatus Paracaedimonas</taxon>
    </lineage>
</organism>
<dbReference type="PIRSF" id="PIRSF000157">
    <property type="entry name" value="Oxoglu_dh_E1"/>
    <property type="match status" value="1"/>
</dbReference>
<evidence type="ECO:0000259" key="11">
    <source>
        <dbReference type="SMART" id="SM00861"/>
    </source>
</evidence>
<evidence type="ECO:0000256" key="6">
    <source>
        <dbReference type="ARBA" id="ARBA00013321"/>
    </source>
</evidence>
<dbReference type="InterPro" id="IPR031717">
    <property type="entry name" value="ODO-1/KGD_C"/>
</dbReference>
<dbReference type="NCBIfam" id="NF008907">
    <property type="entry name" value="PRK12270.1"/>
    <property type="match status" value="1"/>
</dbReference>
<dbReference type="NCBIfam" id="NF006914">
    <property type="entry name" value="PRK09404.1"/>
    <property type="match status" value="1"/>
</dbReference>
<dbReference type="InterPro" id="IPR005475">
    <property type="entry name" value="Transketolase-like_Pyr-bd"/>
</dbReference>
<dbReference type="SMART" id="SM00861">
    <property type="entry name" value="Transket_pyr"/>
    <property type="match status" value="1"/>
</dbReference>
<dbReference type="Gene3D" id="3.40.50.11610">
    <property type="entry name" value="Multifunctional 2-oxoglutarate metabolism enzyme, C-terminal domain"/>
    <property type="match status" value="1"/>
</dbReference>
<dbReference type="EC" id="1.2.4.2" evidence="5"/>
<gene>
    <name evidence="12" type="ORF">J0H12_04375</name>
</gene>
<dbReference type="CDD" id="cd02016">
    <property type="entry name" value="TPP_E1_OGDC_like"/>
    <property type="match status" value="1"/>
</dbReference>
<keyword evidence="7 12" id="KW-0560">Oxidoreductase</keyword>
<protein>
    <recommendedName>
        <fullName evidence="6">2-oxoglutarate dehydrogenase E1 component</fullName>
        <ecNumber evidence="5">1.2.4.2</ecNumber>
    </recommendedName>
    <alternativeName>
        <fullName evidence="10">Alpha-ketoglutarate dehydrogenase</fullName>
    </alternativeName>
</protein>
<dbReference type="InterPro" id="IPR029061">
    <property type="entry name" value="THDP-binding"/>
</dbReference>
<sequence>MEPSQTLATFLTGSNAIFIEELFERYLKDPASVDVSWQSVFAEFARNPSSFSAAKAESQKPLNIQEDSSFKVSEEEQEQVVPSASGVIPQTTIDSIRVLMLIRAYRVRGHLFAKLDPLELESPKTHPELDPSTYGFSSSDFDREIFIDGVLGREKATLREIIKILHRTYCGPIGVEFMHIQAPDEKAWIQEQIEKFRGAISTERRKRCLHALTAAATFEKFLQTKHPGAKRFGLEGSESLIPLLEVILGESGHLGSREVVLGVAHRGRLNILVNILGKAARSIFSKFQGKTQELAHGSGDVKYHLGASADRAFEEKIFHLSLAANPSHLEAVNPIVVGKVRAKQKRRGDAAKSAVIGVLIHGDAAFAGQGLVAETLMLSDLRGYRTGGTIHVIINNQIGFTTSPAFSRSSPYCSDVAKMIQAPIFHVNGDDPDAVMFVATLAAQYREKFKRDVVIDMFCYRRHGHNEIDEPSFTQPLMYKAIAKRPSVHLSYADKLITEGIIEENYKSLILQELEAQWQQEFLAAQTFEGEKGEWLEGIWSGFNAQDNLAVAKTGISQEVIEEIGKALLRMPENFSLHPRLQRFFSARRAMFETGQGFDWATAEALALGSLLCEGTPVRLSGQDSGRGTFSQRHAVLYDQENGVPYIPLNNVRVVQEEIEIVDSPLAEASVLGFELGYSLADPYTLVLWEAQFGDFANGAQVIIDQFISSGEAKWLRLSGLVMLLPHGFEGQGPEHSSARLERYLQLCAEDNMIVANCTTPANYFHILRRQLKWKTRKPLIIMTPKSLLRHSLTISAQEEFTQESYFNVIYSETDDLVDDLNIKRVILCTGKIYYDLYQARQAKNIQDIALIRIEQLYPFPHEKLVQELKRYSQAEIIWCQEEPENMGAWTFIDRRIEKVLREIKGAYLRPHYVGRPESASPATGFYERHEYEQTLFIEQALTINN</sequence>
<feature type="domain" description="Transketolase-like pyrimidine-binding" evidence="11">
    <location>
        <begin position="598"/>
        <end position="791"/>
    </location>
</feature>
<reference evidence="12" key="1">
    <citation type="submission" date="2021-02" db="EMBL/GenBank/DDBJ databases">
        <title>Thiocyanate and organic carbon inputs drive convergent selection for specific autotrophic Afipia and Thiobacillus strains within complex microbiomes.</title>
        <authorList>
            <person name="Huddy R.J."/>
            <person name="Sachdeva R."/>
            <person name="Kadzinga F."/>
            <person name="Kantor R.S."/>
            <person name="Harrison S.T.L."/>
            <person name="Banfield J.F."/>
        </authorList>
    </citation>
    <scope>NUCLEOTIDE SEQUENCE</scope>
    <source>
        <strain evidence="12">SCN18_10_11_15_R4_P_38_20</strain>
    </source>
</reference>
<comment type="subunit">
    <text evidence="4">Homodimer. Part of the 2-oxoglutarate dehydrogenase (OGDH) complex composed of E1 (2-oxoglutarate dehydrogenase), E2 (dihydrolipoamide succinyltransferase) and E3 (dihydrolipoamide dehydrogenase); the complex contains multiple copies of the three enzymatic components (E1, E2 and E3).</text>
</comment>
<evidence type="ECO:0000313" key="12">
    <source>
        <dbReference type="EMBL" id="MBN9413141.1"/>
    </source>
</evidence>
<dbReference type="SUPFAM" id="SSF52518">
    <property type="entry name" value="Thiamin diphosphate-binding fold (THDP-binding)"/>
    <property type="match status" value="2"/>
</dbReference>
<keyword evidence="8" id="KW-0786">Thiamine pyrophosphate</keyword>
<dbReference type="NCBIfam" id="TIGR00239">
    <property type="entry name" value="2oxo_dh_E1"/>
    <property type="match status" value="1"/>
</dbReference>
<dbReference type="PANTHER" id="PTHR23152">
    <property type="entry name" value="2-OXOGLUTARATE DEHYDROGENASE"/>
    <property type="match status" value="1"/>
</dbReference>
<dbReference type="InterPro" id="IPR011603">
    <property type="entry name" value="2oxoglutarate_DH_E1"/>
</dbReference>
<evidence type="ECO:0000256" key="1">
    <source>
        <dbReference type="ARBA" id="ARBA00001964"/>
    </source>
</evidence>
<comment type="caution">
    <text evidence="12">The sequence shown here is derived from an EMBL/GenBank/DDBJ whole genome shotgun (WGS) entry which is preliminary data.</text>
</comment>
<dbReference type="PANTHER" id="PTHR23152:SF4">
    <property type="entry name" value="2-OXOADIPATE DEHYDROGENASE COMPLEX COMPONENT E1"/>
    <property type="match status" value="1"/>
</dbReference>
<dbReference type="Gene3D" id="3.40.50.970">
    <property type="match status" value="1"/>
</dbReference>
<dbReference type="GO" id="GO:0006099">
    <property type="term" value="P:tricarboxylic acid cycle"/>
    <property type="evidence" value="ECO:0007669"/>
    <property type="project" value="TreeGrafter"/>
</dbReference>
<dbReference type="Pfam" id="PF00676">
    <property type="entry name" value="E1_dh"/>
    <property type="match status" value="1"/>
</dbReference>
<evidence type="ECO:0000256" key="2">
    <source>
        <dbReference type="ARBA" id="ARBA00003906"/>
    </source>
</evidence>
<evidence type="ECO:0000256" key="4">
    <source>
        <dbReference type="ARBA" id="ARBA00011301"/>
    </source>
</evidence>
<dbReference type="GO" id="GO:0006096">
    <property type="term" value="P:glycolytic process"/>
    <property type="evidence" value="ECO:0007669"/>
    <property type="project" value="UniProtKB-KW"/>
</dbReference>
<dbReference type="Pfam" id="PF16870">
    <property type="entry name" value="OxoGdeHyase_C"/>
    <property type="match status" value="1"/>
</dbReference>
<comment type="similarity">
    <text evidence="3">Belongs to the alpha-ketoglutarate dehydrogenase family.</text>
</comment>
<dbReference type="EMBL" id="JAFKGL010000017">
    <property type="protein sequence ID" value="MBN9413141.1"/>
    <property type="molecule type" value="Genomic_DNA"/>
</dbReference>
<evidence type="ECO:0000256" key="9">
    <source>
        <dbReference type="ARBA" id="ARBA00023152"/>
    </source>
</evidence>
<dbReference type="GO" id="GO:0005829">
    <property type="term" value="C:cytosol"/>
    <property type="evidence" value="ECO:0007669"/>
    <property type="project" value="TreeGrafter"/>
</dbReference>
<dbReference type="InterPro" id="IPR001017">
    <property type="entry name" value="DH_E1"/>
</dbReference>
<evidence type="ECO:0000256" key="5">
    <source>
        <dbReference type="ARBA" id="ARBA00012280"/>
    </source>
</evidence>
<dbReference type="AlphaFoldDB" id="A0A8J7TT90"/>
<dbReference type="InterPro" id="IPR032106">
    <property type="entry name" value="2-oxogl_dehyd_N"/>
</dbReference>